<sequence>MSSSQDPMAGSNGPALFNAQLSTAIPAASDLQRGERYQNVGYVVLDARTQDALNKIVLYSYDIACQCNARRSRPGASK</sequence>
<comment type="caution">
    <text evidence="1">The sequence shown here is derived from an EMBL/GenBank/DDBJ whole genome shotgun (WGS) entry which is preliminary data.</text>
</comment>
<dbReference type="InterPro" id="IPR040521">
    <property type="entry name" value="KDZ"/>
</dbReference>
<gene>
    <name evidence="1" type="ORF">C8F04DRAFT_1258006</name>
</gene>
<accession>A0AAD6X5N2</accession>
<evidence type="ECO:0000313" key="1">
    <source>
        <dbReference type="EMBL" id="KAJ7036440.1"/>
    </source>
</evidence>
<name>A0AAD6X5N2_9AGAR</name>
<protein>
    <submittedName>
        <fullName evidence="1">Uncharacterized protein</fullName>
    </submittedName>
</protein>
<proteinExistence type="predicted"/>
<organism evidence="1 2">
    <name type="scientific">Mycena alexandri</name>
    <dbReference type="NCBI Taxonomy" id="1745969"/>
    <lineage>
        <taxon>Eukaryota</taxon>
        <taxon>Fungi</taxon>
        <taxon>Dikarya</taxon>
        <taxon>Basidiomycota</taxon>
        <taxon>Agaricomycotina</taxon>
        <taxon>Agaricomycetes</taxon>
        <taxon>Agaricomycetidae</taxon>
        <taxon>Agaricales</taxon>
        <taxon>Marasmiineae</taxon>
        <taxon>Mycenaceae</taxon>
        <taxon>Mycena</taxon>
    </lineage>
</organism>
<dbReference type="Pfam" id="PF18758">
    <property type="entry name" value="KDZ"/>
    <property type="match status" value="1"/>
</dbReference>
<reference evidence="1" key="1">
    <citation type="submission" date="2023-03" db="EMBL/GenBank/DDBJ databases">
        <title>Massive genome expansion in bonnet fungi (Mycena s.s.) driven by repeated elements and novel gene families across ecological guilds.</title>
        <authorList>
            <consortium name="Lawrence Berkeley National Laboratory"/>
            <person name="Harder C.B."/>
            <person name="Miyauchi S."/>
            <person name="Viragh M."/>
            <person name="Kuo A."/>
            <person name="Thoen E."/>
            <person name="Andreopoulos B."/>
            <person name="Lu D."/>
            <person name="Skrede I."/>
            <person name="Drula E."/>
            <person name="Henrissat B."/>
            <person name="Morin E."/>
            <person name="Kohler A."/>
            <person name="Barry K."/>
            <person name="LaButti K."/>
            <person name="Morin E."/>
            <person name="Salamov A."/>
            <person name="Lipzen A."/>
            <person name="Mereny Z."/>
            <person name="Hegedus B."/>
            <person name="Baldrian P."/>
            <person name="Stursova M."/>
            <person name="Weitz H."/>
            <person name="Taylor A."/>
            <person name="Grigoriev I.V."/>
            <person name="Nagy L.G."/>
            <person name="Martin F."/>
            <person name="Kauserud H."/>
        </authorList>
    </citation>
    <scope>NUCLEOTIDE SEQUENCE</scope>
    <source>
        <strain evidence="1">CBHHK200</strain>
    </source>
</reference>
<dbReference type="EMBL" id="JARJCM010000043">
    <property type="protein sequence ID" value="KAJ7036440.1"/>
    <property type="molecule type" value="Genomic_DNA"/>
</dbReference>
<dbReference type="AlphaFoldDB" id="A0AAD6X5N2"/>
<evidence type="ECO:0000313" key="2">
    <source>
        <dbReference type="Proteomes" id="UP001218188"/>
    </source>
</evidence>
<dbReference type="Proteomes" id="UP001218188">
    <property type="component" value="Unassembled WGS sequence"/>
</dbReference>
<keyword evidence="2" id="KW-1185">Reference proteome</keyword>